<dbReference type="Proteomes" id="UP000030634">
    <property type="component" value="Chromosome"/>
</dbReference>
<dbReference type="AlphaFoldDB" id="A0A0A7KI90"/>
<dbReference type="HOGENOM" id="CLU_139217_1_0_0"/>
<evidence type="ECO:0000313" key="2">
    <source>
        <dbReference type="Proteomes" id="UP000030634"/>
    </source>
</evidence>
<dbReference type="RefSeq" id="WP_039683429.1">
    <property type="nucleotide sequence ID" value="NZ_CP010028.1"/>
</dbReference>
<accession>A0A0A7KI90</accession>
<evidence type="ECO:0000313" key="1">
    <source>
        <dbReference type="EMBL" id="AIZ44939.1"/>
    </source>
</evidence>
<dbReference type="EMBL" id="CP010028">
    <property type="protein sequence ID" value="AIZ44939.1"/>
    <property type="molecule type" value="Genomic_DNA"/>
</dbReference>
<dbReference type="Pfam" id="PF11697">
    <property type="entry name" value="DUF3293"/>
    <property type="match status" value="1"/>
</dbReference>
<dbReference type="KEGG" id="dsw:QR90_07180"/>
<evidence type="ECO:0008006" key="3">
    <source>
        <dbReference type="Google" id="ProtNLM"/>
    </source>
</evidence>
<reference evidence="2" key="1">
    <citation type="submission" date="2014-11" db="EMBL/GenBank/DDBJ databases">
        <title>Hymenobacter sp. DG25B genome submission.</title>
        <authorList>
            <person name="Jung H.-Y."/>
            <person name="Kim M.K."/>
            <person name="Srinivasan S."/>
            <person name="Lim S."/>
        </authorList>
    </citation>
    <scope>NUCLEOTIDE SEQUENCE [LARGE SCALE GENOMIC DNA]</scope>
    <source>
        <strain evidence="2">DY59</strain>
    </source>
</reference>
<gene>
    <name evidence="1" type="ORF">QR90_07180</name>
</gene>
<sequence length="143" mass="15451">MDGAQRAAFLSASYGTRGERFRLAAESSATAPPWAAGTWAIVTAWNPGGELQSEAANMRAQRDLLALIGSRPHLTGVNGEGEWAEPSVLLPGFRLRQSAELGRTFGQAAVLYGVGRRVALVWLQADGLRVERFWVRLLSVLTS</sequence>
<organism evidence="1 2">
    <name type="scientific">Deinococcus radiopugnans</name>
    <dbReference type="NCBI Taxonomy" id="57497"/>
    <lineage>
        <taxon>Bacteria</taxon>
        <taxon>Thermotogati</taxon>
        <taxon>Deinococcota</taxon>
        <taxon>Deinococci</taxon>
        <taxon>Deinococcales</taxon>
        <taxon>Deinococcaceae</taxon>
        <taxon>Deinococcus</taxon>
    </lineage>
</organism>
<protein>
    <recommendedName>
        <fullName evidence="3">DUF3293 domain-containing protein</fullName>
    </recommendedName>
</protein>
<proteinExistence type="predicted"/>
<dbReference type="InterPro" id="IPR021710">
    <property type="entry name" value="DUF3293"/>
</dbReference>
<name>A0A0A7KI90_9DEIO</name>
<dbReference type="STRING" id="1182571.QR90_07180"/>